<keyword evidence="2" id="KW-1133">Transmembrane helix</keyword>
<protein>
    <submittedName>
        <fullName evidence="3">Uncharacterized protein</fullName>
    </submittedName>
</protein>
<proteinExistence type="predicted"/>
<feature type="non-terminal residue" evidence="3">
    <location>
        <position position="117"/>
    </location>
</feature>
<evidence type="ECO:0000313" key="4">
    <source>
        <dbReference type="Proteomes" id="UP000016933"/>
    </source>
</evidence>
<evidence type="ECO:0000256" key="2">
    <source>
        <dbReference type="SAM" id="Phobius"/>
    </source>
</evidence>
<dbReference type="AlphaFoldDB" id="N1PSS6"/>
<feature type="region of interest" description="Disordered" evidence="1">
    <location>
        <begin position="57"/>
        <end position="94"/>
    </location>
</feature>
<dbReference type="OMA" id="RWRSADQ"/>
<reference evidence="3 4" key="2">
    <citation type="journal article" date="2012" name="PLoS Pathog.">
        <title>Diverse lifestyles and strategies of plant pathogenesis encoded in the genomes of eighteen Dothideomycetes fungi.</title>
        <authorList>
            <person name="Ohm R.A."/>
            <person name="Feau N."/>
            <person name="Henrissat B."/>
            <person name="Schoch C.L."/>
            <person name="Horwitz B.A."/>
            <person name="Barry K.W."/>
            <person name="Condon B.J."/>
            <person name="Copeland A.C."/>
            <person name="Dhillon B."/>
            <person name="Glaser F."/>
            <person name="Hesse C.N."/>
            <person name="Kosti I."/>
            <person name="LaButti K."/>
            <person name="Lindquist E.A."/>
            <person name="Lucas S."/>
            <person name="Salamov A.A."/>
            <person name="Bradshaw R.E."/>
            <person name="Ciuffetti L."/>
            <person name="Hamelin R.C."/>
            <person name="Kema G.H.J."/>
            <person name="Lawrence C."/>
            <person name="Scott J.A."/>
            <person name="Spatafora J.W."/>
            <person name="Turgeon B.G."/>
            <person name="de Wit P.J.G.M."/>
            <person name="Zhong S."/>
            <person name="Goodwin S.B."/>
            <person name="Grigoriev I.V."/>
        </authorList>
    </citation>
    <scope>NUCLEOTIDE SEQUENCE [LARGE SCALE GENOMIC DNA]</scope>
    <source>
        <strain evidence="4">NZE10 / CBS 128990</strain>
    </source>
</reference>
<gene>
    <name evidence="3" type="ORF">DOTSEDRAFT_109017</name>
</gene>
<dbReference type="Proteomes" id="UP000016933">
    <property type="component" value="Unassembled WGS sequence"/>
</dbReference>
<evidence type="ECO:0000256" key="1">
    <source>
        <dbReference type="SAM" id="MobiDB-lite"/>
    </source>
</evidence>
<dbReference type="EMBL" id="KB446537">
    <property type="protein sequence ID" value="EME45988.1"/>
    <property type="molecule type" value="Genomic_DNA"/>
</dbReference>
<accession>N1PSS6</accession>
<dbReference type="HOGENOM" id="CLU_2090466_0_0_1"/>
<keyword evidence="2" id="KW-0812">Transmembrane</keyword>
<dbReference type="OrthoDB" id="4775599at2759"/>
<reference evidence="4" key="1">
    <citation type="journal article" date="2012" name="PLoS Genet.">
        <title>The genomes of the fungal plant pathogens Cladosporium fulvum and Dothistroma septosporum reveal adaptation to different hosts and lifestyles but also signatures of common ancestry.</title>
        <authorList>
            <person name="de Wit P.J.G.M."/>
            <person name="van der Burgt A."/>
            <person name="Oekmen B."/>
            <person name="Stergiopoulos I."/>
            <person name="Abd-Elsalam K.A."/>
            <person name="Aerts A.L."/>
            <person name="Bahkali A.H."/>
            <person name="Beenen H.G."/>
            <person name="Chettri P."/>
            <person name="Cox M.P."/>
            <person name="Datema E."/>
            <person name="de Vries R.P."/>
            <person name="Dhillon B."/>
            <person name="Ganley A.R."/>
            <person name="Griffiths S.A."/>
            <person name="Guo Y."/>
            <person name="Hamelin R.C."/>
            <person name="Henrissat B."/>
            <person name="Kabir M.S."/>
            <person name="Jashni M.K."/>
            <person name="Kema G."/>
            <person name="Klaubauf S."/>
            <person name="Lapidus A."/>
            <person name="Levasseur A."/>
            <person name="Lindquist E."/>
            <person name="Mehrabi R."/>
            <person name="Ohm R.A."/>
            <person name="Owen T.J."/>
            <person name="Salamov A."/>
            <person name="Schwelm A."/>
            <person name="Schijlen E."/>
            <person name="Sun H."/>
            <person name="van den Burg H.A."/>
            <person name="van Ham R.C.H.J."/>
            <person name="Zhang S."/>
            <person name="Goodwin S.B."/>
            <person name="Grigoriev I.V."/>
            <person name="Collemare J."/>
            <person name="Bradshaw R.E."/>
        </authorList>
    </citation>
    <scope>NUCLEOTIDE SEQUENCE [LARGE SCALE GENOMIC DNA]</scope>
    <source>
        <strain evidence="4">NZE10 / CBS 128990</strain>
    </source>
</reference>
<organism evidence="3 4">
    <name type="scientific">Dothistroma septosporum (strain NZE10 / CBS 128990)</name>
    <name type="common">Red band needle blight fungus</name>
    <name type="synonym">Mycosphaerella pini</name>
    <dbReference type="NCBI Taxonomy" id="675120"/>
    <lineage>
        <taxon>Eukaryota</taxon>
        <taxon>Fungi</taxon>
        <taxon>Dikarya</taxon>
        <taxon>Ascomycota</taxon>
        <taxon>Pezizomycotina</taxon>
        <taxon>Dothideomycetes</taxon>
        <taxon>Dothideomycetidae</taxon>
        <taxon>Mycosphaerellales</taxon>
        <taxon>Mycosphaerellaceae</taxon>
        <taxon>Dothistroma</taxon>
    </lineage>
</organism>
<dbReference type="eggNOG" id="ENOG502R98C">
    <property type="taxonomic scope" value="Eukaryota"/>
</dbReference>
<evidence type="ECO:0000313" key="3">
    <source>
        <dbReference type="EMBL" id="EME45988.1"/>
    </source>
</evidence>
<feature type="transmembrane region" description="Helical" evidence="2">
    <location>
        <begin position="6"/>
        <end position="24"/>
    </location>
</feature>
<feature type="compositionally biased region" description="Basic and acidic residues" evidence="1">
    <location>
        <begin position="63"/>
        <end position="72"/>
    </location>
</feature>
<keyword evidence="2" id="KW-0472">Membrane</keyword>
<sequence length="117" mass="13241">LVNYYFVFLALVVCIAGVAAYLMYKRKKKYGAFLASSRGHALESDVGTYNTRTRSRHWQGRWRSADQGREEGLNEYGEAPPPYMPKTEQEHSNPNVLAVPMQTLSRDAAGLNKPPDY</sequence>
<name>N1PSS6_DOTSN</name>
<feature type="non-terminal residue" evidence="3">
    <location>
        <position position="1"/>
    </location>
</feature>
<keyword evidence="4" id="KW-1185">Reference proteome</keyword>